<dbReference type="EMBL" id="LAZR01014531">
    <property type="protein sequence ID" value="KKM17076.1"/>
    <property type="molecule type" value="Genomic_DNA"/>
</dbReference>
<name>A0A0F9HP68_9ZZZZ</name>
<evidence type="ECO:0008006" key="2">
    <source>
        <dbReference type="Google" id="ProtNLM"/>
    </source>
</evidence>
<reference evidence="1" key="1">
    <citation type="journal article" date="2015" name="Nature">
        <title>Complex archaea that bridge the gap between prokaryotes and eukaryotes.</title>
        <authorList>
            <person name="Spang A."/>
            <person name="Saw J.H."/>
            <person name="Jorgensen S.L."/>
            <person name="Zaremba-Niedzwiedzka K."/>
            <person name="Martijn J."/>
            <person name="Lind A.E."/>
            <person name="van Eijk R."/>
            <person name="Schleper C."/>
            <person name="Guy L."/>
            <person name="Ettema T.J."/>
        </authorList>
    </citation>
    <scope>NUCLEOTIDE SEQUENCE</scope>
</reference>
<dbReference type="Gene3D" id="1.10.260.40">
    <property type="entry name" value="lambda repressor-like DNA-binding domains"/>
    <property type="match status" value="1"/>
</dbReference>
<dbReference type="GO" id="GO:0003677">
    <property type="term" value="F:DNA binding"/>
    <property type="evidence" value="ECO:0007669"/>
    <property type="project" value="InterPro"/>
</dbReference>
<comment type="caution">
    <text evidence="1">The sequence shown here is derived from an EMBL/GenBank/DDBJ whole genome shotgun (WGS) entry which is preliminary data.</text>
</comment>
<dbReference type="AlphaFoldDB" id="A0A0F9HP68"/>
<sequence>MTVPQLTEELVRMHGSANAAARACEMPEGTFHRLRSGERKDPRLRTLRHLARGFGKPLSWVAARLEGGNGSN</sequence>
<dbReference type="InterPro" id="IPR010982">
    <property type="entry name" value="Lambda_DNA-bd_dom_sf"/>
</dbReference>
<dbReference type="SUPFAM" id="SSF47413">
    <property type="entry name" value="lambda repressor-like DNA-binding domains"/>
    <property type="match status" value="1"/>
</dbReference>
<gene>
    <name evidence="1" type="ORF">LCGC14_1679410</name>
</gene>
<protein>
    <recommendedName>
        <fullName evidence="2">HTH cro/C1-type domain-containing protein</fullName>
    </recommendedName>
</protein>
<evidence type="ECO:0000313" key="1">
    <source>
        <dbReference type="EMBL" id="KKM17076.1"/>
    </source>
</evidence>
<proteinExistence type="predicted"/>
<organism evidence="1">
    <name type="scientific">marine sediment metagenome</name>
    <dbReference type="NCBI Taxonomy" id="412755"/>
    <lineage>
        <taxon>unclassified sequences</taxon>
        <taxon>metagenomes</taxon>
        <taxon>ecological metagenomes</taxon>
    </lineage>
</organism>
<accession>A0A0F9HP68</accession>